<proteinExistence type="predicted"/>
<keyword evidence="2" id="KW-0732">Signal</keyword>
<feature type="region of interest" description="Disordered" evidence="1">
    <location>
        <begin position="231"/>
        <end position="273"/>
    </location>
</feature>
<dbReference type="eggNOG" id="ENOG502TNAY">
    <property type="taxonomic scope" value="Eukaryota"/>
</dbReference>
<dbReference type="VEuPathDB" id="PlasmoDB:PKNOH_S110080400"/>
<dbReference type="Proteomes" id="UP000195012">
    <property type="component" value="Unassembled WGS sequence"/>
</dbReference>
<evidence type="ECO:0000313" key="4">
    <source>
        <dbReference type="Proteomes" id="UP000195012"/>
    </source>
</evidence>
<sequence>MKVTYIFSFLFFLIVYKNITTNVVQCGNYSDLAATSALTTIVKDPISLTIKDLYEHGVKDPVTKLIHKIKKVVRYRKVLRWSRIWWVLLVREIVGDNAIERKTEKALREIWDQCTIAVYNNTLYAIESKPLLFLHGILNECKNNFSTKLRQDPGLIVAKIDQILKSQIYRFWVSEPYLKIGKSGIFYTRINSKNVPPLPKECTLKHLSSYMEEKLKSMESKKNIESGKYEFDVESTKKSTDDGLTDEEEDENEEDVFEDESFEEKKKEEKKDQ</sequence>
<dbReference type="VEuPathDB" id="PlasmoDB:PKA1H_120014200"/>
<feature type="chain" id="PRO_5011011416" evidence="2">
    <location>
        <begin position="27"/>
        <end position="273"/>
    </location>
</feature>
<feature type="compositionally biased region" description="Basic and acidic residues" evidence="1">
    <location>
        <begin position="263"/>
        <end position="273"/>
    </location>
</feature>
<protein>
    <submittedName>
        <fullName evidence="3">Putative Exported protein 2</fullName>
    </submittedName>
</protein>
<name>A0A1Y3DN40_PLAKN</name>
<evidence type="ECO:0000313" key="3">
    <source>
        <dbReference type="EMBL" id="OTN65599.1"/>
    </source>
</evidence>
<feature type="compositionally biased region" description="Acidic residues" evidence="1">
    <location>
        <begin position="243"/>
        <end position="262"/>
    </location>
</feature>
<feature type="compositionally biased region" description="Basic and acidic residues" evidence="1">
    <location>
        <begin position="231"/>
        <end position="241"/>
    </location>
</feature>
<accession>A0A1Y3DN40</accession>
<comment type="caution">
    <text evidence="3">The sequence shown here is derived from an EMBL/GenBank/DDBJ whole genome shotgun (WGS) entry which is preliminary data.</text>
</comment>
<feature type="signal peptide" evidence="2">
    <location>
        <begin position="1"/>
        <end position="26"/>
    </location>
</feature>
<dbReference type="VEuPathDB" id="PlasmoDB:PKNH_1209900"/>
<evidence type="ECO:0000256" key="1">
    <source>
        <dbReference type="SAM" id="MobiDB-lite"/>
    </source>
</evidence>
<dbReference type="OMA" id="ECKNNFS"/>
<dbReference type="AlphaFoldDB" id="A0A1Y3DN40"/>
<gene>
    <name evidence="3" type="primary">EXP2</name>
    <name evidence="3" type="ORF">PKNOH_S110080400</name>
</gene>
<reference evidence="3 4" key="1">
    <citation type="submission" date="2017-05" db="EMBL/GenBank/DDBJ databases">
        <title>PacBio assembly of a Plasmodium knowlesi genome sequence with Hi-C correction and manual annotation of the SICAvar gene family.</title>
        <authorList>
            <person name="Lapp S.A."/>
            <person name="Geraldo J.A."/>
            <person name="Chien J.-T."/>
            <person name="Ay F."/>
            <person name="Pakala S.B."/>
            <person name="Batugedara G."/>
            <person name="Humphrey J.C."/>
            <person name="Debarry J.D."/>
            <person name="Le Roch K.G."/>
            <person name="Galinski M.R."/>
            <person name="Kissinger J.C."/>
        </authorList>
    </citation>
    <scope>NUCLEOTIDE SEQUENCE [LARGE SCALE GENOMIC DNA]</scope>
    <source>
        <strain evidence="4">Malayan Strain Pk1 (A+)</strain>
    </source>
</reference>
<evidence type="ECO:0000256" key="2">
    <source>
        <dbReference type="SAM" id="SignalP"/>
    </source>
</evidence>
<organism evidence="3 4">
    <name type="scientific">Plasmodium knowlesi</name>
    <dbReference type="NCBI Taxonomy" id="5850"/>
    <lineage>
        <taxon>Eukaryota</taxon>
        <taxon>Sar</taxon>
        <taxon>Alveolata</taxon>
        <taxon>Apicomplexa</taxon>
        <taxon>Aconoidasida</taxon>
        <taxon>Haemosporida</taxon>
        <taxon>Plasmodiidae</taxon>
        <taxon>Plasmodium</taxon>
        <taxon>Plasmodium (Plasmodium)</taxon>
    </lineage>
</organism>
<dbReference type="EMBL" id="NETL01000025">
    <property type="protein sequence ID" value="OTN65599.1"/>
    <property type="molecule type" value="Genomic_DNA"/>
</dbReference>
<dbReference type="OrthoDB" id="391739at2759"/>